<dbReference type="EMBL" id="MT141520">
    <property type="protein sequence ID" value="QJA64468.1"/>
    <property type="molecule type" value="Genomic_DNA"/>
</dbReference>
<accession>A0A6M3J4Q2</accession>
<name>A0A6M3J4Q2_9ZZZZ</name>
<protein>
    <submittedName>
        <fullName evidence="1">Uncharacterized protein</fullName>
    </submittedName>
</protein>
<evidence type="ECO:0000313" key="1">
    <source>
        <dbReference type="EMBL" id="QJA64468.1"/>
    </source>
</evidence>
<sequence>MGKKKAEFEYRILYPGDIVEFPENHTEARFGVVDGGFGMHPDSIGTKIFGSFGKTVEDVKQRHELFLLRNKDLNLDFRGFTRTQQCKVVGHLTLSLEDFRDALFAELGDSHEGRELTVELMAEFYEEYKKADLPLGTWIFQKLEGCKKGTGAWCDSCTIVDDLNLCTMWYNVMSGH</sequence>
<dbReference type="AlphaFoldDB" id="A0A6M3J4Q2"/>
<reference evidence="1" key="1">
    <citation type="submission" date="2020-03" db="EMBL/GenBank/DDBJ databases">
        <title>The deep terrestrial virosphere.</title>
        <authorList>
            <person name="Holmfeldt K."/>
            <person name="Nilsson E."/>
            <person name="Simone D."/>
            <person name="Lopez-Fernandez M."/>
            <person name="Wu X."/>
            <person name="de Brujin I."/>
            <person name="Lundin D."/>
            <person name="Andersson A."/>
            <person name="Bertilsson S."/>
            <person name="Dopson M."/>
        </authorList>
    </citation>
    <scope>NUCLEOTIDE SEQUENCE</scope>
    <source>
        <strain evidence="1">MM415B00496</strain>
    </source>
</reference>
<gene>
    <name evidence="1" type="ORF">MM415B00496_0026</name>
</gene>
<organism evidence="1">
    <name type="scientific">viral metagenome</name>
    <dbReference type="NCBI Taxonomy" id="1070528"/>
    <lineage>
        <taxon>unclassified sequences</taxon>
        <taxon>metagenomes</taxon>
        <taxon>organismal metagenomes</taxon>
    </lineage>
</organism>
<proteinExistence type="predicted"/>